<dbReference type="GO" id="GO:0016020">
    <property type="term" value="C:membrane"/>
    <property type="evidence" value="ECO:0007669"/>
    <property type="project" value="TreeGrafter"/>
</dbReference>
<dbReference type="InterPro" id="IPR000073">
    <property type="entry name" value="AB_hydrolase_1"/>
</dbReference>
<sequence>MSSTEQPGARIAVPATGSPDTFDGPSPAGPVRHSRSRVAAHETLRTVPLPGLTLAVRGVRREPGSAALPPALHVHGLGGSSLNFTPLMAELADEVDGEALDLPGFGDSPPPDDGDYSVSGHARAVIRYLDAAGRGPVHLVGNSLGGTVVTRVAAVRPDLVRTLTLVSPALPEIPPQRTAWPTVMLAVPGVAGLFGRLTRDWTPEQRTGGVLGLCYGDPGRVAPEDFAVAAEEYRRRLTLPYFWDAMVRSVRGLVDAYTLGGQHALWRQAERVLAPTLLIYGGRDQLVSFRMARRASAAFRESRLLALPDAGHVAMMEYPGIVADAVRELLDDTDRAARRAGARTAAEDVAAAASSAPATRKGD</sequence>
<protein>
    <submittedName>
        <fullName evidence="3">Alpha/beta hydrolase</fullName>
    </submittedName>
</protein>
<keyword evidence="3" id="KW-0378">Hydrolase</keyword>
<dbReference type="Gene3D" id="3.40.50.1820">
    <property type="entry name" value="alpha/beta hydrolase"/>
    <property type="match status" value="1"/>
</dbReference>
<dbReference type="Pfam" id="PF00561">
    <property type="entry name" value="Abhydrolase_1"/>
    <property type="match status" value="1"/>
</dbReference>
<accession>A0A4Y3R3R0</accession>
<dbReference type="PANTHER" id="PTHR43798:SF5">
    <property type="entry name" value="MONOACYLGLYCEROL LIPASE ABHD6"/>
    <property type="match status" value="1"/>
</dbReference>
<dbReference type="GO" id="GO:0046464">
    <property type="term" value="P:acylglycerol catabolic process"/>
    <property type="evidence" value="ECO:0007669"/>
    <property type="project" value="TreeGrafter"/>
</dbReference>
<gene>
    <name evidence="3" type="ORF">SCA03_47530</name>
</gene>
<dbReference type="GO" id="GO:0047372">
    <property type="term" value="F:monoacylglycerol lipase activity"/>
    <property type="evidence" value="ECO:0007669"/>
    <property type="project" value="TreeGrafter"/>
</dbReference>
<dbReference type="AlphaFoldDB" id="A0A4Y3R3R0"/>
<dbReference type="SUPFAM" id="SSF53474">
    <property type="entry name" value="alpha/beta-Hydrolases"/>
    <property type="match status" value="1"/>
</dbReference>
<dbReference type="InterPro" id="IPR029058">
    <property type="entry name" value="AB_hydrolase_fold"/>
</dbReference>
<evidence type="ECO:0000313" key="4">
    <source>
        <dbReference type="Proteomes" id="UP000319210"/>
    </source>
</evidence>
<dbReference type="InterPro" id="IPR050266">
    <property type="entry name" value="AB_hydrolase_sf"/>
</dbReference>
<dbReference type="Proteomes" id="UP000319210">
    <property type="component" value="Unassembled WGS sequence"/>
</dbReference>
<organism evidence="3 4">
    <name type="scientific">Streptomyces cacaoi</name>
    <dbReference type="NCBI Taxonomy" id="1898"/>
    <lineage>
        <taxon>Bacteria</taxon>
        <taxon>Bacillati</taxon>
        <taxon>Actinomycetota</taxon>
        <taxon>Actinomycetes</taxon>
        <taxon>Kitasatosporales</taxon>
        <taxon>Streptomycetaceae</taxon>
        <taxon>Streptomyces</taxon>
    </lineage>
</organism>
<reference evidence="3 4" key="1">
    <citation type="submission" date="2019-06" db="EMBL/GenBank/DDBJ databases">
        <title>Whole genome shotgun sequence of Streptomyces cacaoi subsp. cacaoi NBRC 12748.</title>
        <authorList>
            <person name="Hosoyama A."/>
            <person name="Uohara A."/>
            <person name="Ohji S."/>
            <person name="Ichikawa N."/>
        </authorList>
    </citation>
    <scope>NUCLEOTIDE SEQUENCE [LARGE SCALE GENOMIC DNA]</scope>
    <source>
        <strain evidence="3 4">NBRC 12748</strain>
    </source>
</reference>
<comment type="caution">
    <text evidence="3">The sequence shown here is derived from an EMBL/GenBank/DDBJ whole genome shotgun (WGS) entry which is preliminary data.</text>
</comment>
<dbReference type="EMBL" id="BJMM01000028">
    <property type="protein sequence ID" value="GEB52202.1"/>
    <property type="molecule type" value="Genomic_DNA"/>
</dbReference>
<feature type="region of interest" description="Disordered" evidence="1">
    <location>
        <begin position="1"/>
        <end position="37"/>
    </location>
</feature>
<name>A0A4Y3R3R0_STRCI</name>
<proteinExistence type="predicted"/>
<dbReference type="PANTHER" id="PTHR43798">
    <property type="entry name" value="MONOACYLGLYCEROL LIPASE"/>
    <property type="match status" value="1"/>
</dbReference>
<dbReference type="RefSeq" id="WP_086817962.1">
    <property type="nucleotide sequence ID" value="NZ_BJMM01000028.1"/>
</dbReference>
<keyword evidence="4" id="KW-1185">Reference proteome</keyword>
<evidence type="ECO:0000259" key="2">
    <source>
        <dbReference type="Pfam" id="PF00561"/>
    </source>
</evidence>
<dbReference type="OrthoDB" id="9801162at2"/>
<evidence type="ECO:0000313" key="3">
    <source>
        <dbReference type="EMBL" id="GEB52202.1"/>
    </source>
</evidence>
<feature type="domain" description="AB hydrolase-1" evidence="2">
    <location>
        <begin position="73"/>
        <end position="317"/>
    </location>
</feature>
<evidence type="ECO:0000256" key="1">
    <source>
        <dbReference type="SAM" id="MobiDB-lite"/>
    </source>
</evidence>